<dbReference type="PRINTS" id="PR00368">
    <property type="entry name" value="FADPNR"/>
</dbReference>
<evidence type="ECO:0000259" key="10">
    <source>
        <dbReference type="Pfam" id="PF00724"/>
    </source>
</evidence>
<evidence type="ECO:0000256" key="7">
    <source>
        <dbReference type="ARBA" id="ARBA00023002"/>
    </source>
</evidence>
<comment type="cofactor">
    <cofactor evidence="2">
        <name>[4Fe-4S] cluster</name>
        <dbReference type="ChEBI" id="CHEBI:49883"/>
    </cofactor>
</comment>
<dbReference type="GO" id="GO:0033543">
    <property type="term" value="P:fatty acid beta-oxidation, unsaturated, even number, reductase/isomerase pathway"/>
    <property type="evidence" value="ECO:0007669"/>
    <property type="project" value="TreeGrafter"/>
</dbReference>
<dbReference type="PANTHER" id="PTHR42917:SF2">
    <property type="entry name" value="2,4-DIENOYL-COA REDUCTASE [(2E)-ENOYL-COA-PRODUCING]"/>
    <property type="match status" value="1"/>
</dbReference>
<keyword evidence="12" id="KW-0808">Transferase</keyword>
<organism evidence="12 13">
    <name type="scientific">Prosthecodimorpha hirschii</name>
    <dbReference type="NCBI Taxonomy" id="665126"/>
    <lineage>
        <taxon>Bacteria</taxon>
        <taxon>Pseudomonadati</taxon>
        <taxon>Pseudomonadota</taxon>
        <taxon>Alphaproteobacteria</taxon>
        <taxon>Hyphomicrobiales</taxon>
        <taxon>Ancalomicrobiaceae</taxon>
        <taxon>Prosthecodimorpha</taxon>
    </lineage>
</organism>
<comment type="similarity">
    <text evidence="3">In the N-terminal section; belongs to the NADH:flavin oxidoreductase/NADH oxidase family.</text>
</comment>
<dbReference type="SUPFAM" id="SSF51905">
    <property type="entry name" value="FAD/NAD(P)-binding domain"/>
    <property type="match status" value="1"/>
</dbReference>
<keyword evidence="5" id="KW-0288">FMN</keyword>
<dbReference type="PRINTS" id="PR00411">
    <property type="entry name" value="PNDRDTASEI"/>
</dbReference>
<dbReference type="Pfam" id="PF07992">
    <property type="entry name" value="Pyr_redox_2"/>
    <property type="match status" value="1"/>
</dbReference>
<keyword evidence="7" id="KW-0560">Oxidoreductase</keyword>
<dbReference type="PANTHER" id="PTHR42917">
    <property type="entry name" value="2,4-DIENOYL-COA REDUCTASE"/>
    <property type="match status" value="1"/>
</dbReference>
<evidence type="ECO:0000313" key="13">
    <source>
        <dbReference type="Proteomes" id="UP000048984"/>
    </source>
</evidence>
<evidence type="ECO:0000256" key="4">
    <source>
        <dbReference type="ARBA" id="ARBA00022630"/>
    </source>
</evidence>
<protein>
    <submittedName>
        <fullName evidence="12">N-methylproline demethylase</fullName>
    </submittedName>
</protein>
<dbReference type="SUPFAM" id="SSF51395">
    <property type="entry name" value="FMN-linked oxidoreductases"/>
    <property type="match status" value="1"/>
</dbReference>
<dbReference type="Gene3D" id="3.40.50.720">
    <property type="entry name" value="NAD(P)-binding Rossmann-like Domain"/>
    <property type="match status" value="1"/>
</dbReference>
<keyword evidence="9" id="KW-0411">Iron-sulfur</keyword>
<keyword evidence="8" id="KW-0408">Iron</keyword>
<evidence type="ECO:0000256" key="5">
    <source>
        <dbReference type="ARBA" id="ARBA00022643"/>
    </source>
</evidence>
<feature type="domain" description="FAD/NAD(P)-binding" evidence="11">
    <location>
        <begin position="396"/>
        <end position="496"/>
    </location>
</feature>
<proteinExistence type="inferred from homology"/>
<dbReference type="STRING" id="665126.ABB55_27565"/>
<dbReference type="GO" id="GO:0008168">
    <property type="term" value="F:methyltransferase activity"/>
    <property type="evidence" value="ECO:0007669"/>
    <property type="project" value="UniProtKB-KW"/>
</dbReference>
<keyword evidence="4" id="KW-0285">Flavoprotein</keyword>
<reference evidence="12 13" key="1">
    <citation type="submission" date="2015-09" db="EMBL/GenBank/DDBJ databases">
        <authorList>
            <person name="Jackson K.R."/>
            <person name="Lunt B.L."/>
            <person name="Fisher J.N.B."/>
            <person name="Gardner A.V."/>
            <person name="Bailey M.E."/>
            <person name="Deus L.M."/>
            <person name="Earl A.S."/>
            <person name="Gibby P.D."/>
            <person name="Hartmann K.A."/>
            <person name="Liu J.E."/>
            <person name="Manci A.M."/>
            <person name="Nielsen D.A."/>
            <person name="Solomon M.B."/>
            <person name="Breakwell D.P."/>
            <person name="Burnett S.H."/>
            <person name="Grose J.H."/>
        </authorList>
    </citation>
    <scope>NUCLEOTIDE SEQUENCE [LARGE SCALE GENOMIC DNA]</scope>
    <source>
        <strain evidence="12 13">16</strain>
    </source>
</reference>
<dbReference type="InterPro" id="IPR036188">
    <property type="entry name" value="FAD/NAD-bd_sf"/>
</dbReference>
<dbReference type="InterPro" id="IPR051793">
    <property type="entry name" value="NADH:flavin_oxidoreductase"/>
</dbReference>
<dbReference type="GO" id="GO:0032259">
    <property type="term" value="P:methylation"/>
    <property type="evidence" value="ECO:0007669"/>
    <property type="project" value="UniProtKB-KW"/>
</dbReference>
<dbReference type="GO" id="GO:0008670">
    <property type="term" value="F:2,4-dienoyl-CoA reductase (NADPH) activity"/>
    <property type="evidence" value="ECO:0007669"/>
    <property type="project" value="TreeGrafter"/>
</dbReference>
<evidence type="ECO:0000256" key="9">
    <source>
        <dbReference type="ARBA" id="ARBA00023014"/>
    </source>
</evidence>
<dbReference type="RefSeq" id="WP_054361698.1">
    <property type="nucleotide sequence ID" value="NZ_LJYW01000001.1"/>
</dbReference>
<dbReference type="Gene3D" id="3.50.50.60">
    <property type="entry name" value="FAD/NAD(P)-binding domain"/>
    <property type="match status" value="1"/>
</dbReference>
<evidence type="ECO:0000256" key="3">
    <source>
        <dbReference type="ARBA" id="ARBA00011048"/>
    </source>
</evidence>
<dbReference type="GO" id="GO:0010181">
    <property type="term" value="F:FMN binding"/>
    <property type="evidence" value="ECO:0007669"/>
    <property type="project" value="InterPro"/>
</dbReference>
<dbReference type="EMBL" id="LJYW01000001">
    <property type="protein sequence ID" value="KPL55530.1"/>
    <property type="molecule type" value="Genomic_DNA"/>
</dbReference>
<sequence>MNAPVPSHTASKDPLLQPFRLKHLTLRNRFMSTAHEPYYTEDGMPKDRYRRYHAEKARGGIALTMIGGSSVVSHDSPQAFGNIVLYKDEVVPWLKALSDDVHEAGAAVMIQITHLGRRTGWNKDGWLPVVAPSPVREPAHRAFPKAAEDWDLARIIADYADAAERVKAGGLDGLEFEMYGHLIDQFWSPATNTRDDQYGGSLENRLRFGMEVLKAVRDRVGPDFIVGTRMVCDEDWDRGLSQEEGLDIARRLAGSGLIDFINVIRGHIDTDEALSHVIPGMGYRSAPHLDFAGTVRETTKFPVFHAARIQDVATARHAVATGKLDMVGMTRAHIADPHIGRKVAEGRENEIRPCVGMGYCIDRIYFGGDALCIHNPATGREGFIPHEITEKAPRALKVVVVGAGPAGLEAAWVAAARGHAVTVFEAADAAGGQIRVAAGLKRRREIQGIVDWRLEQCARHGVQFRFNTYAEVSDVTAESPDVVIVATGGLPNVEFLDSGADLVTTTWDILSGTVKPAETVILYDDNGNHPGMTAAEAIAEAGAKLEVVTPERTLAPEVGGTNYPVYFRAFSKHGVATTLNLRLRAVRRDGNGLVGVFEQEYGGGLVEKRADQIVVEHGTLPLEDLYFALKPLSSNGGAVDYKAFVAGTAQPAPAGQGFRLYRIGDAVASRNIHAAVFDGMRIAKDLA</sequence>
<name>A0A0P6WGG8_9HYPH</name>
<dbReference type="GO" id="GO:0051536">
    <property type="term" value="F:iron-sulfur cluster binding"/>
    <property type="evidence" value="ECO:0007669"/>
    <property type="project" value="UniProtKB-KW"/>
</dbReference>
<dbReference type="AlphaFoldDB" id="A0A0P6WGG8"/>
<gene>
    <name evidence="12" type="ORF">ABB55_27565</name>
</gene>
<evidence type="ECO:0000259" key="11">
    <source>
        <dbReference type="Pfam" id="PF07992"/>
    </source>
</evidence>
<comment type="caution">
    <text evidence="12">The sequence shown here is derived from an EMBL/GenBank/DDBJ whole genome shotgun (WGS) entry which is preliminary data.</text>
</comment>
<dbReference type="Pfam" id="PF00724">
    <property type="entry name" value="Oxidored_FMN"/>
    <property type="match status" value="1"/>
</dbReference>
<dbReference type="InterPro" id="IPR001155">
    <property type="entry name" value="OxRdtase_FMN_N"/>
</dbReference>
<keyword evidence="13" id="KW-1185">Reference proteome</keyword>
<evidence type="ECO:0000256" key="2">
    <source>
        <dbReference type="ARBA" id="ARBA00001966"/>
    </source>
</evidence>
<evidence type="ECO:0000256" key="8">
    <source>
        <dbReference type="ARBA" id="ARBA00023004"/>
    </source>
</evidence>
<keyword evidence="12" id="KW-0489">Methyltransferase</keyword>
<reference evidence="12 13" key="2">
    <citation type="submission" date="2015-10" db="EMBL/GenBank/DDBJ databases">
        <title>Draft Genome Sequence of Prosthecomicrobium hirschii ATCC 27832.</title>
        <authorList>
            <person name="Daniel J."/>
            <person name="Givan S.A."/>
            <person name="Brun Y.V."/>
            <person name="Brown P.J."/>
        </authorList>
    </citation>
    <scope>NUCLEOTIDE SEQUENCE [LARGE SCALE GENOMIC DNA]</scope>
    <source>
        <strain evidence="12 13">16</strain>
    </source>
</reference>
<dbReference type="InterPro" id="IPR013785">
    <property type="entry name" value="Aldolase_TIM"/>
</dbReference>
<dbReference type="Proteomes" id="UP000048984">
    <property type="component" value="Unassembled WGS sequence"/>
</dbReference>
<dbReference type="GO" id="GO:0046872">
    <property type="term" value="F:metal ion binding"/>
    <property type="evidence" value="ECO:0007669"/>
    <property type="project" value="UniProtKB-KW"/>
</dbReference>
<keyword evidence="6" id="KW-0479">Metal-binding</keyword>
<dbReference type="Gene3D" id="3.20.20.70">
    <property type="entry name" value="Aldolase class I"/>
    <property type="match status" value="1"/>
</dbReference>
<evidence type="ECO:0000313" key="12">
    <source>
        <dbReference type="EMBL" id="KPL55530.1"/>
    </source>
</evidence>
<evidence type="ECO:0000256" key="1">
    <source>
        <dbReference type="ARBA" id="ARBA00001917"/>
    </source>
</evidence>
<feature type="domain" description="NADH:flavin oxidoreductase/NADH oxidase N-terminal" evidence="10">
    <location>
        <begin position="15"/>
        <end position="349"/>
    </location>
</feature>
<comment type="cofactor">
    <cofactor evidence="1">
        <name>FMN</name>
        <dbReference type="ChEBI" id="CHEBI:58210"/>
    </cofactor>
</comment>
<evidence type="ECO:0000256" key="6">
    <source>
        <dbReference type="ARBA" id="ARBA00022723"/>
    </source>
</evidence>
<accession>A0A0P6WGG8</accession>
<dbReference type="InterPro" id="IPR023753">
    <property type="entry name" value="FAD/NAD-binding_dom"/>
</dbReference>
<dbReference type="CDD" id="cd04734">
    <property type="entry name" value="OYE_like_3_FMN"/>
    <property type="match status" value="1"/>
</dbReference>